<keyword evidence="2" id="KW-0328">Glycosyltransferase</keyword>
<evidence type="ECO:0000256" key="2">
    <source>
        <dbReference type="ARBA" id="ARBA00022676"/>
    </source>
</evidence>
<keyword evidence="4" id="KW-1185">Reference proteome</keyword>
<organism evidence="3 4">
    <name type="scientific">Ricinus communis</name>
    <name type="common">Castor bean</name>
    <dbReference type="NCBI Taxonomy" id="3988"/>
    <lineage>
        <taxon>Eukaryota</taxon>
        <taxon>Viridiplantae</taxon>
        <taxon>Streptophyta</taxon>
        <taxon>Embryophyta</taxon>
        <taxon>Tracheophyta</taxon>
        <taxon>Spermatophyta</taxon>
        <taxon>Magnoliopsida</taxon>
        <taxon>eudicotyledons</taxon>
        <taxon>Gunneridae</taxon>
        <taxon>Pentapetalae</taxon>
        <taxon>rosids</taxon>
        <taxon>fabids</taxon>
        <taxon>Malpighiales</taxon>
        <taxon>Euphorbiaceae</taxon>
        <taxon>Acalyphoideae</taxon>
        <taxon>Acalypheae</taxon>
        <taxon>Ricinus</taxon>
    </lineage>
</organism>
<accession>B9RIR0</accession>
<dbReference type="AlphaFoldDB" id="B9RIR0"/>
<dbReference type="EMBL" id="EQ973781">
    <property type="protein sequence ID" value="EEF49032.1"/>
    <property type="molecule type" value="Genomic_DNA"/>
</dbReference>
<dbReference type="Proteomes" id="UP000008311">
    <property type="component" value="Unassembled WGS sequence"/>
</dbReference>
<dbReference type="InParanoid" id="B9RIR0"/>
<dbReference type="PANTHER" id="PTHR48048">
    <property type="entry name" value="GLYCOSYLTRANSFERASE"/>
    <property type="match status" value="1"/>
</dbReference>
<dbReference type="InterPro" id="IPR050481">
    <property type="entry name" value="UDP-glycosyltransf_plant"/>
</dbReference>
<name>B9RIR0_RICCO</name>
<evidence type="ECO:0000256" key="1">
    <source>
        <dbReference type="ARBA" id="ARBA00009995"/>
    </source>
</evidence>
<dbReference type="Gene3D" id="3.40.50.2000">
    <property type="entry name" value="Glycogen Phosphorylase B"/>
    <property type="match status" value="1"/>
</dbReference>
<evidence type="ECO:0000313" key="4">
    <source>
        <dbReference type="Proteomes" id="UP000008311"/>
    </source>
</evidence>
<evidence type="ECO:0000313" key="3">
    <source>
        <dbReference type="EMBL" id="EEF49032.1"/>
    </source>
</evidence>
<dbReference type="GO" id="GO:0035251">
    <property type="term" value="F:UDP-glucosyltransferase activity"/>
    <property type="evidence" value="ECO:0007669"/>
    <property type="project" value="InterPro"/>
</dbReference>
<protein>
    <submittedName>
        <fullName evidence="3">UDP-glucosyltransferase, putative</fullName>
    </submittedName>
</protein>
<sequence length="156" mass="17121">MEETIVFCPFAGRGHIVPIVDLAKSLLSHHPHFSITVIISIPPFETVSTSSYAESVSAANPSITFLPLPSISLPPDSPKDIPTMQFEFSRLNNPNLHKALITLSESSKIVKAIIIDFYNNPAFDVSTSLSIPTYYFRPSSASALTYLPFITPLQRA</sequence>
<proteinExistence type="inferred from homology"/>
<keyword evidence="2" id="KW-0808">Transferase</keyword>
<comment type="similarity">
    <text evidence="1">Belongs to the UDP-glycosyltransferase family.</text>
</comment>
<dbReference type="STRING" id="3988.B9RIR0"/>
<dbReference type="SUPFAM" id="SSF53756">
    <property type="entry name" value="UDP-Glycosyltransferase/glycogen phosphorylase"/>
    <property type="match status" value="1"/>
</dbReference>
<dbReference type="eggNOG" id="KOG1192">
    <property type="taxonomic scope" value="Eukaryota"/>
</dbReference>
<dbReference type="PANTHER" id="PTHR48048:SF30">
    <property type="entry name" value="GLYCOSYLTRANSFERASE"/>
    <property type="match status" value="1"/>
</dbReference>
<gene>
    <name evidence="3" type="ORF">RCOM_1581880</name>
</gene>
<reference evidence="4" key="1">
    <citation type="journal article" date="2010" name="Nat. Biotechnol.">
        <title>Draft genome sequence of the oilseed species Ricinus communis.</title>
        <authorList>
            <person name="Chan A.P."/>
            <person name="Crabtree J."/>
            <person name="Zhao Q."/>
            <person name="Lorenzi H."/>
            <person name="Orvis J."/>
            <person name="Puiu D."/>
            <person name="Melake-Berhan A."/>
            <person name="Jones K.M."/>
            <person name="Redman J."/>
            <person name="Chen G."/>
            <person name="Cahoon E.B."/>
            <person name="Gedil M."/>
            <person name="Stanke M."/>
            <person name="Haas B.J."/>
            <person name="Wortman J.R."/>
            <person name="Fraser-Liggett C.M."/>
            <person name="Ravel J."/>
            <person name="Rabinowicz P.D."/>
        </authorList>
    </citation>
    <scope>NUCLEOTIDE SEQUENCE [LARGE SCALE GENOMIC DNA]</scope>
    <source>
        <strain evidence="4">cv. Hale</strain>
    </source>
</reference>